<feature type="compositionally biased region" description="Acidic residues" evidence="5">
    <location>
        <begin position="334"/>
        <end position="344"/>
    </location>
</feature>
<keyword evidence="3 6" id="KW-1133">Transmembrane helix</keyword>
<comment type="subcellular location">
    <subcellularLocation>
        <location evidence="1">Membrane</location>
        <topology evidence="1">Multi-pass membrane protein</topology>
    </subcellularLocation>
</comment>
<organism evidence="10 11">
    <name type="scientific">Dendrothele bispora (strain CBS 962.96)</name>
    <dbReference type="NCBI Taxonomy" id="1314807"/>
    <lineage>
        <taxon>Eukaryota</taxon>
        <taxon>Fungi</taxon>
        <taxon>Dikarya</taxon>
        <taxon>Basidiomycota</taxon>
        <taxon>Agaricomycotina</taxon>
        <taxon>Agaricomycetes</taxon>
        <taxon>Agaricomycetidae</taxon>
        <taxon>Agaricales</taxon>
        <taxon>Agaricales incertae sedis</taxon>
        <taxon>Dendrothele</taxon>
    </lineage>
</organism>
<feature type="region of interest" description="Disordered" evidence="5">
    <location>
        <begin position="955"/>
        <end position="983"/>
    </location>
</feature>
<dbReference type="AlphaFoldDB" id="A0A4S8KPJ4"/>
<feature type="region of interest" description="Disordered" evidence="5">
    <location>
        <begin position="1"/>
        <end position="74"/>
    </location>
</feature>
<dbReference type="OrthoDB" id="2274698at2759"/>
<evidence type="ECO:0000256" key="5">
    <source>
        <dbReference type="SAM" id="MobiDB-lite"/>
    </source>
</evidence>
<feature type="region of interest" description="Disordered" evidence="5">
    <location>
        <begin position="688"/>
        <end position="726"/>
    </location>
</feature>
<dbReference type="InterPro" id="IPR018820">
    <property type="entry name" value="BRE4-related_DUF2421"/>
</dbReference>
<dbReference type="PANTHER" id="PTHR37994">
    <property type="entry name" value="ARAE_2_N DOMAIN-CONTAINING PROTEIN-RELATED"/>
    <property type="match status" value="1"/>
</dbReference>
<name>A0A4S8KPJ4_DENBC</name>
<dbReference type="GO" id="GO:0016020">
    <property type="term" value="C:membrane"/>
    <property type="evidence" value="ECO:0007669"/>
    <property type="project" value="UniProtKB-SubCell"/>
</dbReference>
<dbReference type="EMBL" id="ML180508">
    <property type="protein sequence ID" value="THU77228.1"/>
    <property type="molecule type" value="Genomic_DNA"/>
</dbReference>
<evidence type="ECO:0000256" key="2">
    <source>
        <dbReference type="ARBA" id="ARBA00022692"/>
    </source>
</evidence>
<feature type="domain" description="DUF2421" evidence="7">
    <location>
        <begin position="921"/>
        <end position="1177"/>
    </location>
</feature>
<feature type="transmembrane region" description="Helical" evidence="6">
    <location>
        <begin position="214"/>
        <end position="231"/>
    </location>
</feature>
<evidence type="ECO:0000259" key="9">
    <source>
        <dbReference type="Pfam" id="PF13515"/>
    </source>
</evidence>
<evidence type="ECO:0000313" key="11">
    <source>
        <dbReference type="Proteomes" id="UP000297245"/>
    </source>
</evidence>
<feature type="compositionally biased region" description="Basic and acidic residues" evidence="5">
    <location>
        <begin position="442"/>
        <end position="451"/>
    </location>
</feature>
<evidence type="ECO:0008006" key="12">
    <source>
        <dbReference type="Google" id="ProtNLM"/>
    </source>
</evidence>
<dbReference type="Pfam" id="PF10334">
    <property type="entry name" value="BRE4"/>
    <property type="match status" value="1"/>
</dbReference>
<feature type="transmembrane region" description="Helical" evidence="6">
    <location>
        <begin position="238"/>
        <end position="258"/>
    </location>
</feature>
<feature type="domain" description="Integral membrane bound transporter" evidence="9">
    <location>
        <begin position="780"/>
        <end position="915"/>
    </location>
</feature>
<sequence length="1199" mass="132974">MSTPTEKESEKGKEGPNQATTNSNEESSSSSSTASSSPKDAANEPSSNPAETLKTLKTKPKPKTSSSPSSSSWTSHIPPWILTNLKSPRSRKTWLRCWLAAWVGFVILLPHRTLNTLGASAFFTMLSAFFLPPNMPVQMFFFMISTMLIGVLMGWAIGAAGMRAASAVRSQALLQAATQQLQQRIQSNPALQANPAFAQQDAVFHGLFLDTGSSVMFGLFLGIGTFFFGLIRAYAPKLTILSIFGTIAVDIYCSYGPLFPTPQYTLLRSLLIAASTYCAIGLVLTIFVFPQSMSHSVLGTIAEQVGRARELVEVQEEVLRKASAEGGRGVDGVGDGEGEGEGEGEGLGKLQERVKGMRAGLVGVQQQLTNISGFISLEFSWGKWSSDDVKDLLDPVGSLIARISGLQCFGRLVAQTYKIREHYHEQNQDQDQDHHHHHHHHQPTDPKEKSKAPKPSQPKSKSRLKPKLTNDTYLMTQINQVNTSLESTYSLRLTDLVPVLSKSSLPLRQGCIRGLDVVKRNLENVNKHRWAVVLDPWGGARGKCKERDRGLEGELDEAIEGLRGILEVFREKERLLILEPFTPLLQRSSSSTFGSPDSWTEEELHSLPLRNLYLSYVFCTNLVGVAEALIPLMELVRSTVGKRRYERMWAPKGMRAVWKMVSVKGGEEGEGDTSRVLGDEYRREVKVQGVNGSGSGGKGKKGEKGEKGEKESEEAGWSWDEGYRLDPDSRPPTNVFQKIMNTMHALYHWTKSSEARFTFKYVFMTLALWAPAVVNKTANFYYVQRGFWALIMAQTTLNIYAADQIYNLITRFLGTTLGLVIGLVAWYMGNAHGTGNPYGAAAATGAIMVPVVFIRVFAPPQYMPGVILTCVTAALIVGYSWVDGNLVQYSSPGIGWDVAWKRFTLVVIGSAASFIMMMLPPTSGRKAVRLRNAAVISQLADIYSFLLSTWISTNSTSAKDDPSTSSSCSRSDEEELTPVSNHPNTKWRAEFRRRLLNAADALSATRSLTGIARWEGSIRGKWPIEEYMRLLDVESEMISSLAQLGGALAHMDDEWRVQFLHSTKALNPHFITDVMAVFSLISQSLRTAEPLHTVLPQSLIGRLMYHSHSHHHMHMHHPQPDRSEGGSTLAESKRSSMSLDHIASIDYMYYATGVVAIFQLLESLDELHRITKRLCGEVPLKGFVDWRDQFEREHTITRN</sequence>
<feature type="transmembrane region" description="Helical" evidence="6">
    <location>
        <begin position="865"/>
        <end position="882"/>
    </location>
</feature>
<evidence type="ECO:0000313" key="10">
    <source>
        <dbReference type="EMBL" id="THU77228.1"/>
    </source>
</evidence>
<dbReference type="PANTHER" id="PTHR37994:SF3">
    <property type="entry name" value="ER TRANSPORTER 6TM N-TERMINAL DOMAIN-CONTAINING PROTEIN"/>
    <property type="match status" value="1"/>
</dbReference>
<evidence type="ECO:0000259" key="7">
    <source>
        <dbReference type="Pfam" id="PF10334"/>
    </source>
</evidence>
<keyword evidence="4 6" id="KW-0472">Membrane</keyword>
<feature type="region of interest" description="Disordered" evidence="5">
    <location>
        <begin position="1111"/>
        <end position="1132"/>
    </location>
</feature>
<evidence type="ECO:0000256" key="3">
    <source>
        <dbReference type="ARBA" id="ARBA00022989"/>
    </source>
</evidence>
<keyword evidence="2 6" id="KW-0812">Transmembrane</keyword>
<proteinExistence type="predicted"/>
<feature type="compositionally biased region" description="Basic and acidic residues" evidence="5">
    <location>
        <begin position="700"/>
        <end position="710"/>
    </location>
</feature>
<keyword evidence="11" id="KW-1185">Reference proteome</keyword>
<evidence type="ECO:0000259" key="8">
    <source>
        <dbReference type="Pfam" id="PF10337"/>
    </source>
</evidence>
<dbReference type="Pfam" id="PF13515">
    <property type="entry name" value="FUSC_2"/>
    <property type="match status" value="1"/>
</dbReference>
<feature type="transmembrane region" description="Helical" evidence="6">
    <location>
        <begin position="139"/>
        <end position="160"/>
    </location>
</feature>
<feature type="region of interest" description="Disordered" evidence="5">
    <location>
        <begin position="325"/>
        <end position="346"/>
    </location>
</feature>
<evidence type="ECO:0000256" key="4">
    <source>
        <dbReference type="ARBA" id="ARBA00023136"/>
    </source>
</evidence>
<feature type="transmembrane region" description="Helical" evidence="6">
    <location>
        <begin position="808"/>
        <end position="828"/>
    </location>
</feature>
<feature type="compositionally biased region" description="Low complexity" evidence="5">
    <location>
        <begin position="19"/>
        <end position="37"/>
    </location>
</feature>
<gene>
    <name evidence="10" type="ORF">K435DRAFT_974067</name>
</gene>
<feature type="transmembrane region" description="Helical" evidence="6">
    <location>
        <begin position="840"/>
        <end position="858"/>
    </location>
</feature>
<feature type="compositionally biased region" description="Low complexity" evidence="5">
    <location>
        <begin position="63"/>
        <end position="74"/>
    </location>
</feature>
<feature type="transmembrane region" description="Helical" evidence="6">
    <location>
        <begin position="902"/>
        <end position="920"/>
    </location>
</feature>
<evidence type="ECO:0000256" key="1">
    <source>
        <dbReference type="ARBA" id="ARBA00004141"/>
    </source>
</evidence>
<evidence type="ECO:0000256" key="6">
    <source>
        <dbReference type="SAM" id="Phobius"/>
    </source>
</evidence>
<feature type="compositionally biased region" description="Basic and acidic residues" evidence="5">
    <location>
        <begin position="1"/>
        <end position="14"/>
    </location>
</feature>
<feature type="region of interest" description="Disordered" evidence="5">
    <location>
        <begin position="425"/>
        <end position="469"/>
    </location>
</feature>
<reference evidence="10 11" key="1">
    <citation type="journal article" date="2019" name="Nat. Ecol. Evol.">
        <title>Megaphylogeny resolves global patterns of mushroom evolution.</title>
        <authorList>
            <person name="Varga T."/>
            <person name="Krizsan K."/>
            <person name="Foldi C."/>
            <person name="Dima B."/>
            <person name="Sanchez-Garcia M."/>
            <person name="Sanchez-Ramirez S."/>
            <person name="Szollosi G.J."/>
            <person name="Szarkandi J.G."/>
            <person name="Papp V."/>
            <person name="Albert L."/>
            <person name="Andreopoulos W."/>
            <person name="Angelini C."/>
            <person name="Antonin V."/>
            <person name="Barry K.W."/>
            <person name="Bougher N.L."/>
            <person name="Buchanan P."/>
            <person name="Buyck B."/>
            <person name="Bense V."/>
            <person name="Catcheside P."/>
            <person name="Chovatia M."/>
            <person name="Cooper J."/>
            <person name="Damon W."/>
            <person name="Desjardin D."/>
            <person name="Finy P."/>
            <person name="Geml J."/>
            <person name="Haridas S."/>
            <person name="Hughes K."/>
            <person name="Justo A."/>
            <person name="Karasinski D."/>
            <person name="Kautmanova I."/>
            <person name="Kiss B."/>
            <person name="Kocsube S."/>
            <person name="Kotiranta H."/>
            <person name="LaButti K.M."/>
            <person name="Lechner B.E."/>
            <person name="Liimatainen K."/>
            <person name="Lipzen A."/>
            <person name="Lukacs Z."/>
            <person name="Mihaltcheva S."/>
            <person name="Morgado L.N."/>
            <person name="Niskanen T."/>
            <person name="Noordeloos M.E."/>
            <person name="Ohm R.A."/>
            <person name="Ortiz-Santana B."/>
            <person name="Ovrebo C."/>
            <person name="Racz N."/>
            <person name="Riley R."/>
            <person name="Savchenko A."/>
            <person name="Shiryaev A."/>
            <person name="Soop K."/>
            <person name="Spirin V."/>
            <person name="Szebenyi C."/>
            <person name="Tomsovsky M."/>
            <person name="Tulloss R.E."/>
            <person name="Uehling J."/>
            <person name="Grigoriev I.V."/>
            <person name="Vagvolgyi C."/>
            <person name="Papp T."/>
            <person name="Martin F.M."/>
            <person name="Miettinen O."/>
            <person name="Hibbett D.S."/>
            <person name="Nagy L.G."/>
        </authorList>
    </citation>
    <scope>NUCLEOTIDE SEQUENCE [LARGE SCALE GENOMIC DNA]</scope>
    <source>
        <strain evidence="10 11">CBS 962.96</strain>
    </source>
</reference>
<feature type="domain" description="Putative ER transporter 6TM N-terminal" evidence="8">
    <location>
        <begin position="78"/>
        <end position="577"/>
    </location>
</feature>
<dbReference type="Proteomes" id="UP000297245">
    <property type="component" value="Unassembled WGS sequence"/>
</dbReference>
<feature type="compositionally biased region" description="Basic and acidic residues" evidence="5">
    <location>
        <begin position="425"/>
        <end position="434"/>
    </location>
</feature>
<feature type="transmembrane region" description="Helical" evidence="6">
    <location>
        <begin position="270"/>
        <end position="289"/>
    </location>
</feature>
<dbReference type="InterPro" id="IPR049453">
    <property type="entry name" value="Memb_transporter_dom"/>
</dbReference>
<dbReference type="Pfam" id="PF10337">
    <property type="entry name" value="ArAE_2_N"/>
    <property type="match status" value="1"/>
</dbReference>
<protein>
    <recommendedName>
        <fullName evidence="12">ER transporter 6TM N-terminal domain-containing protein</fullName>
    </recommendedName>
</protein>
<accession>A0A4S8KPJ4</accession>
<dbReference type="InterPro" id="IPR018823">
    <property type="entry name" value="ArAE_2_N"/>
</dbReference>
<feature type="transmembrane region" description="Helical" evidence="6">
    <location>
        <begin position="757"/>
        <end position="774"/>
    </location>
</feature>